<evidence type="ECO:0000256" key="1">
    <source>
        <dbReference type="ARBA" id="ARBA00009437"/>
    </source>
</evidence>
<proteinExistence type="inferred from homology"/>
<sequence>AIRGLGIAREPEFIVAQALLDGRLVSILKDFNADSGGGIYAVYPERRHLPTKVRVFIDFLVEKFRGGLCSFHQQTCAEVAQGKGPIRSSQ</sequence>
<comment type="similarity">
    <text evidence="1">Belongs to the LysR transcriptional regulatory family.</text>
</comment>
<organism evidence="3 4">
    <name type="scientific">Thalassospira lucentensis</name>
    <dbReference type="NCBI Taxonomy" id="168935"/>
    <lineage>
        <taxon>Bacteria</taxon>
        <taxon>Pseudomonadati</taxon>
        <taxon>Pseudomonadota</taxon>
        <taxon>Alphaproteobacteria</taxon>
        <taxon>Rhodospirillales</taxon>
        <taxon>Thalassospiraceae</taxon>
        <taxon>Thalassospira</taxon>
    </lineage>
</organism>
<feature type="domain" description="LysR substrate-binding" evidence="2">
    <location>
        <begin position="2"/>
        <end position="64"/>
    </location>
</feature>
<dbReference type="EMBL" id="DOOG01000098">
    <property type="protein sequence ID" value="HBU98605.1"/>
    <property type="molecule type" value="Genomic_DNA"/>
</dbReference>
<dbReference type="GO" id="GO:0003700">
    <property type="term" value="F:DNA-binding transcription factor activity"/>
    <property type="evidence" value="ECO:0007669"/>
    <property type="project" value="TreeGrafter"/>
</dbReference>
<dbReference type="Gene3D" id="3.40.190.290">
    <property type="match status" value="1"/>
</dbReference>
<dbReference type="PANTHER" id="PTHR30537:SF5">
    <property type="entry name" value="HTH-TYPE TRANSCRIPTIONAL ACTIVATOR TTDR-RELATED"/>
    <property type="match status" value="1"/>
</dbReference>
<dbReference type="GO" id="GO:0043565">
    <property type="term" value="F:sequence-specific DNA binding"/>
    <property type="evidence" value="ECO:0007669"/>
    <property type="project" value="TreeGrafter"/>
</dbReference>
<dbReference type="SUPFAM" id="SSF53850">
    <property type="entry name" value="Periplasmic binding protein-like II"/>
    <property type="match status" value="1"/>
</dbReference>
<dbReference type="GO" id="GO:0006351">
    <property type="term" value="P:DNA-templated transcription"/>
    <property type="evidence" value="ECO:0007669"/>
    <property type="project" value="TreeGrafter"/>
</dbReference>
<name>A0A358HTU3_9PROT</name>
<feature type="non-terminal residue" evidence="3">
    <location>
        <position position="1"/>
    </location>
</feature>
<dbReference type="Proteomes" id="UP000264753">
    <property type="component" value="Unassembled WGS sequence"/>
</dbReference>
<evidence type="ECO:0000259" key="2">
    <source>
        <dbReference type="Pfam" id="PF03466"/>
    </source>
</evidence>
<comment type="caution">
    <text evidence="3">The sequence shown here is derived from an EMBL/GenBank/DDBJ whole genome shotgun (WGS) entry which is preliminary data.</text>
</comment>
<dbReference type="InterPro" id="IPR005119">
    <property type="entry name" value="LysR_subst-bd"/>
</dbReference>
<dbReference type="AlphaFoldDB" id="A0A358HTU3"/>
<evidence type="ECO:0000313" key="3">
    <source>
        <dbReference type="EMBL" id="HBU98605.1"/>
    </source>
</evidence>
<evidence type="ECO:0000313" key="4">
    <source>
        <dbReference type="Proteomes" id="UP000264753"/>
    </source>
</evidence>
<gene>
    <name evidence="3" type="ORF">DEF21_11975</name>
</gene>
<dbReference type="RefSeq" id="WP_276653477.1">
    <property type="nucleotide sequence ID" value="NZ_DOOG01000098.1"/>
</dbReference>
<reference evidence="3 4" key="1">
    <citation type="journal article" date="2018" name="Nat. Biotechnol.">
        <title>A standardized bacterial taxonomy based on genome phylogeny substantially revises the tree of life.</title>
        <authorList>
            <person name="Parks D.H."/>
            <person name="Chuvochina M."/>
            <person name="Waite D.W."/>
            <person name="Rinke C."/>
            <person name="Skarshewski A."/>
            <person name="Chaumeil P.A."/>
            <person name="Hugenholtz P."/>
        </authorList>
    </citation>
    <scope>NUCLEOTIDE SEQUENCE [LARGE SCALE GENOMIC DNA]</scope>
    <source>
        <strain evidence="3">UBA8707</strain>
    </source>
</reference>
<accession>A0A358HTU3</accession>
<dbReference type="PANTHER" id="PTHR30537">
    <property type="entry name" value="HTH-TYPE TRANSCRIPTIONAL REGULATOR"/>
    <property type="match status" value="1"/>
</dbReference>
<dbReference type="InterPro" id="IPR058163">
    <property type="entry name" value="LysR-type_TF_proteobact-type"/>
</dbReference>
<dbReference type="Pfam" id="PF03466">
    <property type="entry name" value="LysR_substrate"/>
    <property type="match status" value="1"/>
</dbReference>
<protein>
    <submittedName>
        <fullName evidence="3">LysR family transcriptional regulator</fullName>
    </submittedName>
</protein>